<proteinExistence type="predicted"/>
<dbReference type="EMBL" id="JANPWB010000006">
    <property type="protein sequence ID" value="KAJ1180340.1"/>
    <property type="molecule type" value="Genomic_DNA"/>
</dbReference>
<evidence type="ECO:0000313" key="3">
    <source>
        <dbReference type="Proteomes" id="UP001066276"/>
    </source>
</evidence>
<evidence type="ECO:0000313" key="2">
    <source>
        <dbReference type="EMBL" id="KAJ1180340.1"/>
    </source>
</evidence>
<protein>
    <submittedName>
        <fullName evidence="2">Uncharacterized protein</fullName>
    </submittedName>
</protein>
<name>A0AAV7TUB0_PLEWA</name>
<evidence type="ECO:0000256" key="1">
    <source>
        <dbReference type="SAM" id="MobiDB-lite"/>
    </source>
</evidence>
<accession>A0AAV7TUB0</accession>
<organism evidence="2 3">
    <name type="scientific">Pleurodeles waltl</name>
    <name type="common">Iberian ribbed newt</name>
    <dbReference type="NCBI Taxonomy" id="8319"/>
    <lineage>
        <taxon>Eukaryota</taxon>
        <taxon>Metazoa</taxon>
        <taxon>Chordata</taxon>
        <taxon>Craniata</taxon>
        <taxon>Vertebrata</taxon>
        <taxon>Euteleostomi</taxon>
        <taxon>Amphibia</taxon>
        <taxon>Batrachia</taxon>
        <taxon>Caudata</taxon>
        <taxon>Salamandroidea</taxon>
        <taxon>Salamandridae</taxon>
        <taxon>Pleurodelinae</taxon>
        <taxon>Pleurodeles</taxon>
    </lineage>
</organism>
<comment type="caution">
    <text evidence="2">The sequence shown here is derived from an EMBL/GenBank/DDBJ whole genome shotgun (WGS) entry which is preliminary data.</text>
</comment>
<dbReference type="Proteomes" id="UP001066276">
    <property type="component" value="Chromosome 3_2"/>
</dbReference>
<reference evidence="2" key="1">
    <citation type="journal article" date="2022" name="bioRxiv">
        <title>Sequencing and chromosome-scale assembly of the giantPleurodeles waltlgenome.</title>
        <authorList>
            <person name="Brown T."/>
            <person name="Elewa A."/>
            <person name="Iarovenko S."/>
            <person name="Subramanian E."/>
            <person name="Araus A.J."/>
            <person name="Petzold A."/>
            <person name="Susuki M."/>
            <person name="Suzuki K.-i.T."/>
            <person name="Hayashi T."/>
            <person name="Toyoda A."/>
            <person name="Oliveira C."/>
            <person name="Osipova E."/>
            <person name="Leigh N.D."/>
            <person name="Simon A."/>
            <person name="Yun M.H."/>
        </authorList>
    </citation>
    <scope>NUCLEOTIDE SEQUENCE</scope>
    <source>
        <strain evidence="2">20211129_DDA</strain>
        <tissue evidence="2">Liver</tissue>
    </source>
</reference>
<feature type="compositionally biased region" description="Polar residues" evidence="1">
    <location>
        <begin position="13"/>
        <end position="22"/>
    </location>
</feature>
<gene>
    <name evidence="2" type="ORF">NDU88_005562</name>
</gene>
<feature type="region of interest" description="Disordered" evidence="1">
    <location>
        <begin position="1"/>
        <end position="35"/>
    </location>
</feature>
<keyword evidence="3" id="KW-1185">Reference proteome</keyword>
<sequence length="187" mass="20507">MAPDPAWSRPLVRSTQHSQTPATMLHRKGGQSGQRMEIKGCKSPLAPLTIFDNIDVCNQLKPGTSRAFDCGDCQEAGSGHKQLYLLFGVWIGRGTKETPMGPQLCSHNSVPPKDSLSLPVQHRSDPDQYYKPITLLKMLLNFQNDIAQKITPCEIKGAIQKMPSAKACSGDGFPIELDSEKAFDLVN</sequence>
<dbReference type="AlphaFoldDB" id="A0AAV7TUB0"/>